<dbReference type="RefSeq" id="WP_353712328.1">
    <property type="nucleotide sequence ID" value="NZ_CP159279.1"/>
</dbReference>
<evidence type="ECO:0000313" key="1">
    <source>
        <dbReference type="EMBL" id="XCH12154.1"/>
    </source>
</evidence>
<dbReference type="EMBL" id="CP159279">
    <property type="protein sequence ID" value="XCH12154.1"/>
    <property type="molecule type" value="Genomic_DNA"/>
</dbReference>
<sequence>MTSNDDDSDFGRMQEAILQKEEGMKSWCPSSGENVGSMIEFPGTDEWYIVCPICGTRWAGGSTMLNDHNKPASR</sequence>
<gene>
    <name evidence="1" type="ORF">ABRP34_03820</name>
</gene>
<reference evidence="1" key="1">
    <citation type="submission" date="2024-06" db="EMBL/GenBank/DDBJ databases">
        <title>Biodegradation of dimethachlon by Arthrobacter sp. K5: mechanistic insights and ecological implications.</title>
        <authorList>
            <person name="Hu S."/>
            <person name="Lu P."/>
        </authorList>
    </citation>
    <scope>NUCLEOTIDE SEQUENCE</scope>
    <source>
        <strain evidence="1">K5</strain>
    </source>
</reference>
<proteinExistence type="predicted"/>
<protein>
    <submittedName>
        <fullName evidence="1">Uncharacterized protein</fullName>
    </submittedName>
</protein>
<organism evidence="1">
    <name type="scientific">Arthrobacter sp. K5</name>
    <dbReference type="NCBI Taxonomy" id="2839623"/>
    <lineage>
        <taxon>Bacteria</taxon>
        <taxon>Bacillati</taxon>
        <taxon>Actinomycetota</taxon>
        <taxon>Actinomycetes</taxon>
        <taxon>Micrococcales</taxon>
        <taxon>Micrococcaceae</taxon>
        <taxon>Arthrobacter</taxon>
    </lineage>
</organism>
<dbReference type="AlphaFoldDB" id="A0AAU8ETL1"/>
<name>A0AAU8ETL1_9MICC</name>
<accession>A0AAU8ETL1</accession>